<dbReference type="EMBL" id="JAAMOW010000003">
    <property type="protein sequence ID" value="NGY04570.1"/>
    <property type="molecule type" value="Genomic_DNA"/>
</dbReference>
<protein>
    <submittedName>
        <fullName evidence="2">Purine-binding chemotaxis protein CheW</fullName>
    </submittedName>
</protein>
<dbReference type="GO" id="GO:0006935">
    <property type="term" value="P:chemotaxis"/>
    <property type="evidence" value="ECO:0007669"/>
    <property type="project" value="InterPro"/>
</dbReference>
<comment type="caution">
    <text evidence="2">The sequence shown here is derived from an EMBL/GenBank/DDBJ whole genome shotgun (WGS) entry which is preliminary data.</text>
</comment>
<dbReference type="PANTHER" id="PTHR22617">
    <property type="entry name" value="CHEMOTAXIS SENSOR HISTIDINE KINASE-RELATED"/>
    <property type="match status" value="1"/>
</dbReference>
<evidence type="ECO:0000313" key="2">
    <source>
        <dbReference type="EMBL" id="NGY04570.1"/>
    </source>
</evidence>
<dbReference type="Proteomes" id="UP000472676">
    <property type="component" value="Unassembled WGS sequence"/>
</dbReference>
<keyword evidence="3" id="KW-1185">Reference proteome</keyword>
<dbReference type="GO" id="GO:0005829">
    <property type="term" value="C:cytosol"/>
    <property type="evidence" value="ECO:0007669"/>
    <property type="project" value="TreeGrafter"/>
</dbReference>
<dbReference type="InterPro" id="IPR002545">
    <property type="entry name" value="CheW-lke_dom"/>
</dbReference>
<sequence>MSTTDLRALRNEPFAILEQLEERLGAARLDALGSGGQAQSWTGLGFRLGSQWFVAPREDVREVIAPPRTTRVPNAQPWLSGLANVRGELLAIIDLPRFFELPPGDNTRGQRVLVLNSKRTPAGLLVDEIAGYRQFTASEQRNEMKSTAQPYTPFLLGAFVREGHPWFAFSLHRLAHSETFRAAAA</sequence>
<dbReference type="InterPro" id="IPR039315">
    <property type="entry name" value="CheW"/>
</dbReference>
<feature type="domain" description="CheW-like" evidence="1">
    <location>
        <begin position="40"/>
        <end position="180"/>
    </location>
</feature>
<gene>
    <name evidence="2" type="ORF">G7Y85_07335</name>
</gene>
<accession>A0A6M2BQK3</accession>
<dbReference type="InterPro" id="IPR036061">
    <property type="entry name" value="CheW-like_dom_sf"/>
</dbReference>
<dbReference type="SMART" id="SM00260">
    <property type="entry name" value="CheW"/>
    <property type="match status" value="1"/>
</dbReference>
<dbReference type="AlphaFoldDB" id="A0A6M2BQK3"/>
<dbReference type="RefSeq" id="WP_166254204.1">
    <property type="nucleotide sequence ID" value="NZ_JAAMOW010000003.1"/>
</dbReference>
<dbReference type="PROSITE" id="PS50851">
    <property type="entry name" value="CHEW"/>
    <property type="match status" value="1"/>
</dbReference>
<dbReference type="PANTHER" id="PTHR22617:SF43">
    <property type="entry name" value="PROTEIN PILI"/>
    <property type="match status" value="1"/>
</dbReference>
<evidence type="ECO:0000259" key="1">
    <source>
        <dbReference type="PROSITE" id="PS50851"/>
    </source>
</evidence>
<reference evidence="2 3" key="1">
    <citation type="journal article" date="2014" name="Int. J. Syst. Evol. Microbiol.">
        <title>Solimonas terrae sp. nov., isolated from soil.</title>
        <authorList>
            <person name="Kim S.J."/>
            <person name="Moon J.Y."/>
            <person name="Weon H.Y."/>
            <person name="Ahn J.H."/>
            <person name="Chen W.M."/>
            <person name="Kwon S.W."/>
        </authorList>
    </citation>
    <scope>NUCLEOTIDE SEQUENCE [LARGE SCALE GENOMIC DNA]</scope>
    <source>
        <strain evidence="2 3">KIS83-12</strain>
    </source>
</reference>
<dbReference type="Pfam" id="PF01584">
    <property type="entry name" value="CheW"/>
    <property type="match status" value="1"/>
</dbReference>
<proteinExistence type="predicted"/>
<evidence type="ECO:0000313" key="3">
    <source>
        <dbReference type="Proteomes" id="UP000472676"/>
    </source>
</evidence>
<name>A0A6M2BQK3_9GAMM</name>
<dbReference type="SUPFAM" id="SSF50341">
    <property type="entry name" value="CheW-like"/>
    <property type="match status" value="1"/>
</dbReference>
<dbReference type="Gene3D" id="2.40.50.180">
    <property type="entry name" value="CheA-289, Domain 4"/>
    <property type="match status" value="1"/>
</dbReference>
<organism evidence="2 3">
    <name type="scientific">Solimonas terrae</name>
    <dbReference type="NCBI Taxonomy" id="1396819"/>
    <lineage>
        <taxon>Bacteria</taxon>
        <taxon>Pseudomonadati</taxon>
        <taxon>Pseudomonadota</taxon>
        <taxon>Gammaproteobacteria</taxon>
        <taxon>Nevskiales</taxon>
        <taxon>Nevskiaceae</taxon>
        <taxon>Solimonas</taxon>
    </lineage>
</organism>
<dbReference type="GO" id="GO:0007165">
    <property type="term" value="P:signal transduction"/>
    <property type="evidence" value="ECO:0007669"/>
    <property type="project" value="InterPro"/>
</dbReference>